<dbReference type="Proteomes" id="UP000242915">
    <property type="component" value="Unassembled WGS sequence"/>
</dbReference>
<dbReference type="AlphaFoldDB" id="A0A239G2M0"/>
<dbReference type="InterPro" id="IPR036291">
    <property type="entry name" value="NAD(P)-bd_dom_sf"/>
</dbReference>
<name>A0A239G2M0_9PSED</name>
<dbReference type="Gene3D" id="3.40.50.720">
    <property type="entry name" value="NAD(P)-binding Rossmann-like Domain"/>
    <property type="match status" value="1"/>
</dbReference>
<dbReference type="Pfam" id="PF03807">
    <property type="entry name" value="F420_oxidored"/>
    <property type="match status" value="1"/>
</dbReference>
<evidence type="ECO:0000313" key="3">
    <source>
        <dbReference type="EMBL" id="SNS63419.1"/>
    </source>
</evidence>
<keyword evidence="4" id="KW-1185">Reference proteome</keyword>
<evidence type="ECO:0000259" key="2">
    <source>
        <dbReference type="Pfam" id="PF03807"/>
    </source>
</evidence>
<dbReference type="RefSeq" id="WP_089360276.1">
    <property type="nucleotide sequence ID" value="NZ_FZOG01000003.1"/>
</dbReference>
<feature type="domain" description="Pyrroline-5-carboxylate reductase catalytic N-terminal" evidence="2">
    <location>
        <begin position="4"/>
        <end position="93"/>
    </location>
</feature>
<dbReference type="InterPro" id="IPR051267">
    <property type="entry name" value="STEAP_metalloreductase"/>
</dbReference>
<reference evidence="4" key="1">
    <citation type="submission" date="2017-06" db="EMBL/GenBank/DDBJ databases">
        <authorList>
            <person name="Varghese N."/>
            <person name="Submissions S."/>
        </authorList>
    </citation>
    <scope>NUCLEOTIDE SEQUENCE [LARGE SCALE GENOMIC DNA]</scope>
    <source>
        <strain evidence="4">CIP 108523</strain>
    </source>
</reference>
<dbReference type="SUPFAM" id="SSF51735">
    <property type="entry name" value="NAD(P)-binding Rossmann-fold domains"/>
    <property type="match status" value="1"/>
</dbReference>
<accession>A0A239G2M0</accession>
<dbReference type="EMBL" id="FZOG01000003">
    <property type="protein sequence ID" value="SNS63419.1"/>
    <property type="molecule type" value="Genomic_DNA"/>
</dbReference>
<sequence length="267" mass="28429">MTLTIGIIGSGLVGKAVAHLATAAGYNVVISNSRGPDSLAGLITELGSRARAGTVDEAIAAADIVSLAIPLANFETLPADKLVGKVVIDQTNYYPGIGDFRRADLDNGELTSSELVQKHLWGSKVVKGIHNIGWIHMQHNARPVGDAERTTLPIAGDDRDAKDAVARFIEAVGYNVVDAGSLEDSWRIEPNTPIYFWPYAPAIAPSLSDAEAKKVYQQPGTPIAPEKARQLIRKAERPSPIGGTLEGMPPIHIALFLELASANTLKK</sequence>
<gene>
    <name evidence="3" type="ORF">SAMN05216255_2901</name>
</gene>
<keyword evidence="1" id="KW-0560">Oxidoreductase</keyword>
<dbReference type="InterPro" id="IPR028939">
    <property type="entry name" value="P5C_Rdtase_cat_N"/>
</dbReference>
<evidence type="ECO:0000256" key="1">
    <source>
        <dbReference type="ARBA" id="ARBA00023002"/>
    </source>
</evidence>
<dbReference type="PANTHER" id="PTHR14239">
    <property type="entry name" value="DUDULIN-RELATED"/>
    <property type="match status" value="1"/>
</dbReference>
<dbReference type="GO" id="GO:0016491">
    <property type="term" value="F:oxidoreductase activity"/>
    <property type="evidence" value="ECO:0007669"/>
    <property type="project" value="UniProtKB-KW"/>
</dbReference>
<proteinExistence type="predicted"/>
<evidence type="ECO:0000313" key="4">
    <source>
        <dbReference type="Proteomes" id="UP000242915"/>
    </source>
</evidence>
<organism evidence="3 4">
    <name type="scientific">Pseudomonas segetis</name>
    <dbReference type="NCBI Taxonomy" id="298908"/>
    <lineage>
        <taxon>Bacteria</taxon>
        <taxon>Pseudomonadati</taxon>
        <taxon>Pseudomonadota</taxon>
        <taxon>Gammaproteobacteria</taxon>
        <taxon>Pseudomonadales</taxon>
        <taxon>Pseudomonadaceae</taxon>
        <taxon>Pseudomonas</taxon>
    </lineage>
</organism>
<protein>
    <recommendedName>
        <fullName evidence="2">Pyrroline-5-carboxylate reductase catalytic N-terminal domain-containing protein</fullName>
    </recommendedName>
</protein>